<keyword evidence="5 11" id="KW-0808">Transferase</keyword>
<keyword evidence="7 11" id="KW-0274">FAD</keyword>
<accession>A0A1E2UN27</accession>
<evidence type="ECO:0000256" key="10">
    <source>
        <dbReference type="ARBA" id="ARBA00048540"/>
    </source>
</evidence>
<dbReference type="GO" id="GO:0016740">
    <property type="term" value="F:transferase activity"/>
    <property type="evidence" value="ECO:0007669"/>
    <property type="project" value="UniProtKB-UniRule"/>
</dbReference>
<comment type="similarity">
    <text evidence="1 11">Belongs to the ApbE family.</text>
</comment>
<evidence type="ECO:0000256" key="2">
    <source>
        <dbReference type="ARBA" id="ARBA00011955"/>
    </source>
</evidence>
<evidence type="ECO:0000256" key="5">
    <source>
        <dbReference type="ARBA" id="ARBA00022679"/>
    </source>
</evidence>
<dbReference type="Gene3D" id="3.10.520.10">
    <property type="entry name" value="ApbE-like domains"/>
    <property type="match status" value="1"/>
</dbReference>
<evidence type="ECO:0000256" key="3">
    <source>
        <dbReference type="ARBA" id="ARBA00016337"/>
    </source>
</evidence>
<dbReference type="InterPro" id="IPR003374">
    <property type="entry name" value="ApbE-like_sf"/>
</dbReference>
<dbReference type="PANTHER" id="PTHR30040">
    <property type="entry name" value="THIAMINE BIOSYNTHESIS LIPOPROTEIN APBE"/>
    <property type="match status" value="1"/>
</dbReference>
<comment type="catalytic activity">
    <reaction evidence="10 11">
        <text>L-threonyl-[protein] + FAD = FMN-L-threonyl-[protein] + AMP + H(+)</text>
        <dbReference type="Rhea" id="RHEA:36847"/>
        <dbReference type="Rhea" id="RHEA-COMP:11060"/>
        <dbReference type="Rhea" id="RHEA-COMP:11061"/>
        <dbReference type="ChEBI" id="CHEBI:15378"/>
        <dbReference type="ChEBI" id="CHEBI:30013"/>
        <dbReference type="ChEBI" id="CHEBI:57692"/>
        <dbReference type="ChEBI" id="CHEBI:74257"/>
        <dbReference type="ChEBI" id="CHEBI:456215"/>
        <dbReference type="EC" id="2.7.1.180"/>
    </reaction>
</comment>
<dbReference type="PIRSF" id="PIRSF006268">
    <property type="entry name" value="ApbE"/>
    <property type="match status" value="1"/>
</dbReference>
<comment type="caution">
    <text evidence="13">The sequence shown here is derived from an EMBL/GenBank/DDBJ whole genome shotgun (WGS) entry which is preliminary data.</text>
</comment>
<evidence type="ECO:0000256" key="7">
    <source>
        <dbReference type="ARBA" id="ARBA00022827"/>
    </source>
</evidence>
<dbReference type="Proteomes" id="UP000094849">
    <property type="component" value="Unassembled WGS sequence"/>
</dbReference>
<keyword evidence="8 11" id="KW-0460">Magnesium</keyword>
<dbReference type="SUPFAM" id="SSF143631">
    <property type="entry name" value="ApbE-like"/>
    <property type="match status" value="1"/>
</dbReference>
<evidence type="ECO:0000313" key="14">
    <source>
        <dbReference type="Proteomes" id="UP000094849"/>
    </source>
</evidence>
<dbReference type="RefSeq" id="WP_069015314.1">
    <property type="nucleotide sequence ID" value="NZ_LVJW01000006.1"/>
</dbReference>
<proteinExistence type="inferred from homology"/>
<evidence type="ECO:0000256" key="6">
    <source>
        <dbReference type="ARBA" id="ARBA00022723"/>
    </source>
</evidence>
<evidence type="ECO:0000256" key="11">
    <source>
        <dbReference type="PIRNR" id="PIRNR006268"/>
    </source>
</evidence>
<sequence>MIDRPVKLNAADGYWVGSFEAMASPCELFMEVDDETLANRLLNIAAREAWRIESKFSRYVSDNPVDRINNSGGQAVEVDEEVGQLLDFAQACWQLSEGMFDITSGVLRRIWHFDGGHRLPSQQQVDQILPLVGWHKLTWERPYLTLPPGMQVDFGGIGKEYAVDRTLQLLQQQTDQALLINYGGDICAGGARQSNLPWSVGLEHPSHPDSPKGVLRIRRGGLATSGDTRRYLLHQGKRYGHVLNPKNGWPVEGGLRSVTVAAASCTEAGLLATMALLQGPDAEEFLQNQDVQYWVIP</sequence>
<dbReference type="STRING" id="1818881.A3196_04525"/>
<dbReference type="EMBL" id="LVJZ01000003">
    <property type="protein sequence ID" value="ODB96091.1"/>
    <property type="molecule type" value="Genomic_DNA"/>
</dbReference>
<dbReference type="GO" id="GO:0046872">
    <property type="term" value="F:metal ion binding"/>
    <property type="evidence" value="ECO:0007669"/>
    <property type="project" value="UniProtKB-UniRule"/>
</dbReference>
<protein>
    <recommendedName>
        <fullName evidence="3 11">FAD:protein FMN transferase</fullName>
        <ecNumber evidence="2 11">2.7.1.180</ecNumber>
    </recommendedName>
    <alternativeName>
        <fullName evidence="9 11">Flavin transferase</fullName>
    </alternativeName>
</protein>
<feature type="binding site" evidence="12">
    <location>
        <position position="156"/>
    </location>
    <ligand>
        <name>Mg(2+)</name>
        <dbReference type="ChEBI" id="CHEBI:18420"/>
    </ligand>
</feature>
<feature type="binding site" evidence="12">
    <location>
        <position position="273"/>
    </location>
    <ligand>
        <name>Mg(2+)</name>
        <dbReference type="ChEBI" id="CHEBI:18420"/>
    </ligand>
</feature>
<dbReference type="Pfam" id="PF02424">
    <property type="entry name" value="ApbE"/>
    <property type="match status" value="1"/>
</dbReference>
<evidence type="ECO:0000256" key="4">
    <source>
        <dbReference type="ARBA" id="ARBA00022630"/>
    </source>
</evidence>
<evidence type="ECO:0000256" key="9">
    <source>
        <dbReference type="ARBA" id="ARBA00031306"/>
    </source>
</evidence>
<organism evidence="13 14">
    <name type="scientific">Candidatus Thiodiazotropha endoloripes</name>
    <dbReference type="NCBI Taxonomy" id="1818881"/>
    <lineage>
        <taxon>Bacteria</taxon>
        <taxon>Pseudomonadati</taxon>
        <taxon>Pseudomonadota</taxon>
        <taxon>Gammaproteobacteria</taxon>
        <taxon>Chromatiales</taxon>
        <taxon>Sedimenticolaceae</taxon>
        <taxon>Candidatus Thiodiazotropha</taxon>
    </lineage>
</organism>
<gene>
    <name evidence="13" type="ORF">A3196_04525</name>
</gene>
<evidence type="ECO:0000256" key="1">
    <source>
        <dbReference type="ARBA" id="ARBA00008282"/>
    </source>
</evidence>
<reference evidence="13 14" key="1">
    <citation type="submission" date="2016-03" db="EMBL/GenBank/DDBJ databases">
        <title>Chemosynthetic sulphur-oxidizing symbionts of marine invertebrate animals are capable of nitrogen fixation.</title>
        <authorList>
            <person name="Petersen J.M."/>
            <person name="Kemper A."/>
            <person name="Gruber-Vodicka H."/>
            <person name="Cardini U."/>
            <person name="Geest Mvander."/>
            <person name="Kleiner M."/>
            <person name="Bulgheresi S."/>
            <person name="Fussmann M."/>
            <person name="Herbold C."/>
            <person name="Seah B.K.B."/>
            <person name="Antony C.Paul."/>
            <person name="Liu D."/>
            <person name="Belitz A."/>
            <person name="Weber M."/>
        </authorList>
    </citation>
    <scope>NUCLEOTIDE SEQUENCE [LARGE SCALE GENOMIC DNA]</scope>
    <source>
        <strain evidence="13">G_D</strain>
    </source>
</reference>
<name>A0A1E2UN27_9GAMM</name>
<keyword evidence="4 11" id="KW-0285">Flavoprotein</keyword>
<keyword evidence="14" id="KW-1185">Reference proteome</keyword>
<dbReference type="EC" id="2.7.1.180" evidence="2 11"/>
<keyword evidence="6 11" id="KW-0479">Metal-binding</keyword>
<dbReference type="InterPro" id="IPR024932">
    <property type="entry name" value="ApbE"/>
</dbReference>
<evidence type="ECO:0000256" key="12">
    <source>
        <dbReference type="PIRSR" id="PIRSR006268-2"/>
    </source>
</evidence>
<evidence type="ECO:0000256" key="8">
    <source>
        <dbReference type="ARBA" id="ARBA00022842"/>
    </source>
</evidence>
<dbReference type="PANTHER" id="PTHR30040:SF2">
    <property type="entry name" value="FAD:PROTEIN FMN TRANSFERASE"/>
    <property type="match status" value="1"/>
</dbReference>
<evidence type="ECO:0000313" key="13">
    <source>
        <dbReference type="EMBL" id="ODB96091.1"/>
    </source>
</evidence>
<dbReference type="AlphaFoldDB" id="A0A1E2UN27"/>
<comment type="cofactor">
    <cofactor evidence="12">
        <name>Mg(2+)</name>
        <dbReference type="ChEBI" id="CHEBI:18420"/>
    </cofactor>
    <cofactor evidence="12">
        <name>Mn(2+)</name>
        <dbReference type="ChEBI" id="CHEBI:29035"/>
    </cofactor>
    <text evidence="12">Magnesium. Can also use manganese.</text>
</comment>